<sequence>MPEIQDINQFKNDLIRLGNEPEIREKRGESLPNITVPESESVDDLSALFDDTSDNLDVLNEDELFGGDEPDFDLDTDAEEPDSEVETETVEPVIEDFDSLDDFNLPEGLTEGLSDELSEDSDEEFDAVEDFEDIESIEDVEEAEAVEEAEDVEEAEAEEEFETAGAEEDEFSLPQGLTEGLSDDFEADDPENDDFDMSDFNLEDFDEAPEEDNVAGTEELNELGSSEEASDEFSLDDFKINDTESTEDEEVPDFDDSSITDFDTDDLDLPDVEEPETDMFDTSELDEPGFDSVEFEGDGFGEGDSDEGEFGEAELSDNEFDVSDFEENDTEDSDEFSLDDFSLGEIDGDDLEASEFSLGDLGEEFGVDDEEESDFGQLEGLEVDAGEMGEEFSDAYSDDTYAIPDDEFVDLKKTLGALPRNLKLMIEELIGEKNLSGENLDKLVQALIRGASAKEIGNIVSRITGKKVRIPAQYERRTAEDFEKEKGTFGYVFRKNFVPMFRAAALSALAIGLLLFLGYRFVYTPLHAESLYKKGYEEIPLGNNSQANAYFEEAFSEWRKKNWFYRYAESFAEQKQYILAEEKYEQLLSWYPDERDAVLDYAELEFRTLGKYPEAEKLLNDLLFDQMRDYEARLMLADTYMQWAQEIDPGKYEDARFNYAKLLEQFGSRDELLFRMLRYFIRTDNYTEAMNLYEAFKQNDSLVIEPDIYAELAGYLIDRNQMADVREILMRARSFDEELPEIHYQLARYFDIIDIPYEEEKALSAAIWLFEHMSPLTRTRNGMLIDSYNRYGLVMYQQERYLDAEEYFQKAGMRYDEALAAGQIQPESKYGNIFSNLGDFSYYISGDYNQALKYYEKAELNEYSTPVLKYKKGYIHYSNEDFREALIEFYDTAEGYSSDRGLMYSTANTLFNRNDYFLAEGYYTHLLDSLNKEYSSITYLLIDEIPEHRALLENIMKVSNNLGVTKYRLYERSRNPEKNAEAMVLLTDSVEYYDKLSRNPDSLVEPDTVNLSYLNSKSIFYPVQDYRLQIYQDIPKDLDKISY</sequence>
<dbReference type="Pfam" id="PF13432">
    <property type="entry name" value="TPR_16"/>
    <property type="match status" value="1"/>
</dbReference>
<dbReference type="EMBL" id="JAQQAL010000011">
    <property type="protein sequence ID" value="MDC7226351.1"/>
    <property type="molecule type" value="Genomic_DNA"/>
</dbReference>
<dbReference type="InterPro" id="IPR011990">
    <property type="entry name" value="TPR-like_helical_dom_sf"/>
</dbReference>
<accession>A0AAJ1MK19</accession>
<dbReference type="Pfam" id="PF14559">
    <property type="entry name" value="TPR_19"/>
    <property type="match status" value="1"/>
</dbReference>
<proteinExistence type="predicted"/>
<organism evidence="2 3">
    <name type="scientific">Candidatus Thalassospirochaeta sargassi</name>
    <dbReference type="NCBI Taxonomy" id="3119039"/>
    <lineage>
        <taxon>Bacteria</taxon>
        <taxon>Pseudomonadati</taxon>
        <taxon>Spirochaetota</taxon>
        <taxon>Spirochaetia</taxon>
        <taxon>Spirochaetales</taxon>
        <taxon>Spirochaetaceae</taxon>
        <taxon>Candidatus Thalassospirochaeta</taxon>
    </lineage>
</organism>
<dbReference type="NCBIfam" id="NF047372">
    <property type="entry name" value="FlcA_NTERM"/>
    <property type="match status" value="1"/>
</dbReference>
<name>A0AAJ1MK19_9SPIO</name>
<dbReference type="NCBIfam" id="NF047371">
    <property type="entry name" value="FlcA_CTERM"/>
    <property type="match status" value="1"/>
</dbReference>
<dbReference type="InterPro" id="IPR058109">
    <property type="entry name" value="FlcA_C"/>
</dbReference>
<feature type="region of interest" description="Disordered" evidence="1">
    <location>
        <begin position="63"/>
        <end position="337"/>
    </location>
</feature>
<feature type="compositionally biased region" description="Acidic residues" evidence="1">
    <location>
        <begin position="244"/>
        <end position="337"/>
    </location>
</feature>
<evidence type="ECO:0000313" key="2">
    <source>
        <dbReference type="EMBL" id="MDC7226351.1"/>
    </source>
</evidence>
<gene>
    <name evidence="2" type="ORF">PQJ61_06275</name>
</gene>
<dbReference type="AlphaFoldDB" id="A0AAJ1MK19"/>
<feature type="compositionally biased region" description="Acidic residues" evidence="1">
    <location>
        <begin position="63"/>
        <end position="101"/>
    </location>
</feature>
<comment type="caution">
    <text evidence="2">The sequence shown here is derived from an EMBL/GenBank/DDBJ whole genome shotgun (WGS) entry which is preliminary data.</text>
</comment>
<feature type="compositionally biased region" description="Acidic residues" evidence="1">
    <location>
        <begin position="113"/>
        <end position="171"/>
    </location>
</feature>
<dbReference type="InterPro" id="IPR058123">
    <property type="entry name" value="FlcA_N"/>
</dbReference>
<dbReference type="SUPFAM" id="SSF48452">
    <property type="entry name" value="TPR-like"/>
    <property type="match status" value="3"/>
</dbReference>
<protein>
    <submittedName>
        <fullName evidence="2">Tetratricopeptide repeat protein</fullName>
    </submittedName>
</protein>
<dbReference type="Proteomes" id="UP001221217">
    <property type="component" value="Unassembled WGS sequence"/>
</dbReference>
<feature type="compositionally biased region" description="Acidic residues" evidence="1">
    <location>
        <begin position="181"/>
        <end position="213"/>
    </location>
</feature>
<reference evidence="2 3" key="1">
    <citation type="submission" date="2022-12" db="EMBL/GenBank/DDBJ databases">
        <title>Metagenome assembled genome from gulf of manar.</title>
        <authorList>
            <person name="Kohli P."/>
            <person name="Pk S."/>
            <person name="Venkata Ramana C."/>
            <person name="Sasikala C."/>
        </authorList>
    </citation>
    <scope>NUCLEOTIDE SEQUENCE [LARGE SCALE GENOMIC DNA]</scope>
    <source>
        <strain evidence="2">JB008</strain>
    </source>
</reference>
<evidence type="ECO:0000313" key="3">
    <source>
        <dbReference type="Proteomes" id="UP001221217"/>
    </source>
</evidence>
<dbReference type="Gene3D" id="1.25.40.10">
    <property type="entry name" value="Tetratricopeptide repeat domain"/>
    <property type="match status" value="2"/>
</dbReference>
<evidence type="ECO:0000256" key="1">
    <source>
        <dbReference type="SAM" id="MobiDB-lite"/>
    </source>
</evidence>